<keyword evidence="2" id="KW-1185">Reference proteome</keyword>
<organism evidence="1 2">
    <name type="scientific">Nonomuraea maheshkhaliensis</name>
    <dbReference type="NCBI Taxonomy" id="419590"/>
    <lineage>
        <taxon>Bacteria</taxon>
        <taxon>Bacillati</taxon>
        <taxon>Actinomycetota</taxon>
        <taxon>Actinomycetes</taxon>
        <taxon>Streptosporangiales</taxon>
        <taxon>Streptosporangiaceae</taxon>
        <taxon>Nonomuraea</taxon>
    </lineage>
</organism>
<sequence length="138" mass="15173">MLVNELNTLRIPHLLVAAFEGYGCVGPLVLPGETACLHCLDLTRRDHDPHWPIVTARLGGYPPGEIACDVALATAVAAAATGHALAYLDGKESSVTNGTVDVTPDWQWKRRSWRVHPQCRCMRSNPYSLRMVMAPNRD</sequence>
<evidence type="ECO:0000313" key="2">
    <source>
        <dbReference type="Proteomes" id="UP001500064"/>
    </source>
</evidence>
<protein>
    <recommendedName>
        <fullName evidence="3">TOMM leader peptide-binding protein</fullName>
    </recommendedName>
</protein>
<evidence type="ECO:0000313" key="1">
    <source>
        <dbReference type="EMBL" id="GAA1665999.1"/>
    </source>
</evidence>
<dbReference type="EMBL" id="BAAAMU010000075">
    <property type="protein sequence ID" value="GAA1665999.1"/>
    <property type="molecule type" value="Genomic_DNA"/>
</dbReference>
<proteinExistence type="predicted"/>
<evidence type="ECO:0008006" key="3">
    <source>
        <dbReference type="Google" id="ProtNLM"/>
    </source>
</evidence>
<comment type="caution">
    <text evidence="1">The sequence shown here is derived from an EMBL/GenBank/DDBJ whole genome shotgun (WGS) entry which is preliminary data.</text>
</comment>
<dbReference type="Proteomes" id="UP001500064">
    <property type="component" value="Unassembled WGS sequence"/>
</dbReference>
<name>A0ABN2G625_9ACTN</name>
<dbReference type="RefSeq" id="WP_346111384.1">
    <property type="nucleotide sequence ID" value="NZ_BAAAMU010000075.1"/>
</dbReference>
<dbReference type="Gene3D" id="3.40.50.720">
    <property type="entry name" value="NAD(P)-binding Rossmann-like Domain"/>
    <property type="match status" value="1"/>
</dbReference>
<gene>
    <name evidence="1" type="ORF">GCM10009733_074520</name>
</gene>
<reference evidence="1 2" key="1">
    <citation type="journal article" date="2019" name="Int. J. Syst. Evol. Microbiol.">
        <title>The Global Catalogue of Microorganisms (GCM) 10K type strain sequencing project: providing services to taxonomists for standard genome sequencing and annotation.</title>
        <authorList>
            <consortium name="The Broad Institute Genomics Platform"/>
            <consortium name="The Broad Institute Genome Sequencing Center for Infectious Disease"/>
            <person name="Wu L."/>
            <person name="Ma J."/>
        </authorList>
    </citation>
    <scope>NUCLEOTIDE SEQUENCE [LARGE SCALE GENOMIC DNA]</scope>
    <source>
        <strain evidence="1 2">JCM 13929</strain>
    </source>
</reference>
<accession>A0ABN2G625</accession>